<dbReference type="FunFam" id="3.40.50.300:FF:000016">
    <property type="entry name" value="Oligopeptide ABC transporter ATP-binding component"/>
    <property type="match status" value="1"/>
</dbReference>
<dbReference type="InterPro" id="IPR003439">
    <property type="entry name" value="ABC_transporter-like_ATP-bd"/>
</dbReference>
<dbReference type="GO" id="GO:0016887">
    <property type="term" value="F:ATP hydrolysis activity"/>
    <property type="evidence" value="ECO:0007669"/>
    <property type="project" value="InterPro"/>
</dbReference>
<dbReference type="InterPro" id="IPR027417">
    <property type="entry name" value="P-loop_NTPase"/>
</dbReference>
<evidence type="ECO:0000256" key="8">
    <source>
        <dbReference type="ARBA" id="ARBA00022967"/>
    </source>
</evidence>
<dbReference type="STRING" id="1527.SAMN04489757_12458"/>
<dbReference type="PROSITE" id="PS50893">
    <property type="entry name" value="ABC_TRANSPORTER_2"/>
    <property type="match status" value="2"/>
</dbReference>
<evidence type="ECO:0000256" key="3">
    <source>
        <dbReference type="ARBA" id="ARBA00022448"/>
    </source>
</evidence>
<evidence type="ECO:0000256" key="9">
    <source>
        <dbReference type="ARBA" id="ARBA00023136"/>
    </source>
</evidence>
<keyword evidence="13" id="KW-1185">Reference proteome</keyword>
<organism evidence="12 13">
    <name type="scientific">Anaerocolumna aminovalerica</name>
    <dbReference type="NCBI Taxonomy" id="1527"/>
    <lineage>
        <taxon>Bacteria</taxon>
        <taxon>Bacillati</taxon>
        <taxon>Bacillota</taxon>
        <taxon>Clostridia</taxon>
        <taxon>Lachnospirales</taxon>
        <taxon>Lachnospiraceae</taxon>
        <taxon>Anaerocolumna</taxon>
    </lineage>
</organism>
<sequence>MNHPLIKVKDVTIGFRDKGNVSKVTDKVSFQLEKGEILGVVGESGSGKTMTALAIMGLLSKDAEVLEGSILFEHKDLLKLKQEELRKINGNQISMIFQEPMTSLNPVITIGHQIEEMLLLHEPELHSDERKKRVLEALQEADLKDPESLFYKYPHQLSGGMRQRVMIAMAMICSPKVLIADEPTTALDVTIQAKILKLIKKLNKDHGTSVILISHDLGVIKSICKRALVMQDGKIVEEGTVEEIFSDPVKDYTKKLLAAMPGREKKKLYNEAAEKETYQGHSKKLEVESTKKAERDCTEAETEAKRKSEIKEVRNTDEVTILEVHHLDVFYEENVKKVFAKKKLKKVVNKVSLSVKYGEVLGIVGESGSGKSTLAKAITGLIKDVSGEIKLKDKKPQMVFQDPYGSLNPAKKVSWILEEPLRIAGGYTRQERKEKVLQILKEVGLKEKLGERYLSQLSGGQRQRVAIGAAIIQNSRLIVLDEPVSALDVTVQAQILELLKKLREEHDLSYLFISHDLNVIYQMCDRVCVMYQGEIVETADAWDLFHQPNHPYSKKLLETMV</sequence>
<feature type="domain" description="ABC transporter" evidence="11">
    <location>
        <begin position="6"/>
        <end position="257"/>
    </location>
</feature>
<comment type="similarity">
    <text evidence="2">Belongs to the ABC transporter superfamily.</text>
</comment>
<dbReference type="RefSeq" id="WP_091687403.1">
    <property type="nucleotide sequence ID" value="NZ_BAABFM010000035.1"/>
</dbReference>
<reference evidence="12 13" key="1">
    <citation type="submission" date="2016-10" db="EMBL/GenBank/DDBJ databases">
        <authorList>
            <person name="de Groot N.N."/>
        </authorList>
    </citation>
    <scope>NUCLEOTIDE SEQUENCE [LARGE SCALE GENOMIC DNA]</scope>
    <source>
        <strain evidence="12 13">DSM 1283</strain>
    </source>
</reference>
<keyword evidence="8" id="KW-1278">Translocase</keyword>
<keyword evidence="6" id="KW-0547">Nucleotide-binding</keyword>
<dbReference type="InterPro" id="IPR017871">
    <property type="entry name" value="ABC_transporter-like_CS"/>
</dbReference>
<evidence type="ECO:0000256" key="1">
    <source>
        <dbReference type="ARBA" id="ARBA00004202"/>
    </source>
</evidence>
<comment type="subcellular location">
    <subcellularLocation>
        <location evidence="1">Cell membrane</location>
        <topology evidence="1">Peripheral membrane protein</topology>
    </subcellularLocation>
</comment>
<evidence type="ECO:0000313" key="13">
    <source>
        <dbReference type="Proteomes" id="UP000198806"/>
    </source>
</evidence>
<evidence type="ECO:0000313" key="12">
    <source>
        <dbReference type="EMBL" id="SFO41857.1"/>
    </source>
</evidence>
<accession>A0A1I5H0X4</accession>
<proteinExistence type="inferred from homology"/>
<evidence type="ECO:0000256" key="10">
    <source>
        <dbReference type="SAM" id="MobiDB-lite"/>
    </source>
</evidence>
<dbReference type="NCBIfam" id="NF008453">
    <property type="entry name" value="PRK11308.1"/>
    <property type="match status" value="2"/>
</dbReference>
<dbReference type="NCBIfam" id="NF007739">
    <property type="entry name" value="PRK10419.1"/>
    <property type="match status" value="2"/>
</dbReference>
<keyword evidence="4" id="KW-1003">Cell membrane</keyword>
<dbReference type="GO" id="GO:0015833">
    <property type="term" value="P:peptide transport"/>
    <property type="evidence" value="ECO:0007669"/>
    <property type="project" value="InterPro"/>
</dbReference>
<dbReference type="CDD" id="cd03257">
    <property type="entry name" value="ABC_NikE_OppD_transporters"/>
    <property type="match status" value="2"/>
</dbReference>
<keyword evidence="7 12" id="KW-0067">ATP-binding</keyword>
<feature type="domain" description="ABC transporter" evidence="11">
    <location>
        <begin position="330"/>
        <end position="557"/>
    </location>
</feature>
<dbReference type="InterPro" id="IPR013563">
    <property type="entry name" value="Oligopep_ABC_C"/>
</dbReference>
<evidence type="ECO:0000256" key="6">
    <source>
        <dbReference type="ARBA" id="ARBA00022741"/>
    </source>
</evidence>
<dbReference type="Proteomes" id="UP000198806">
    <property type="component" value="Unassembled WGS sequence"/>
</dbReference>
<evidence type="ECO:0000256" key="4">
    <source>
        <dbReference type="ARBA" id="ARBA00022475"/>
    </source>
</evidence>
<dbReference type="EMBL" id="FOWD01000024">
    <property type="protein sequence ID" value="SFO41857.1"/>
    <property type="molecule type" value="Genomic_DNA"/>
</dbReference>
<evidence type="ECO:0000256" key="5">
    <source>
        <dbReference type="ARBA" id="ARBA00022519"/>
    </source>
</evidence>
<dbReference type="PROSITE" id="PS00211">
    <property type="entry name" value="ABC_TRANSPORTER_1"/>
    <property type="match status" value="2"/>
</dbReference>
<keyword evidence="3" id="KW-0813">Transport</keyword>
<dbReference type="GO" id="GO:0005524">
    <property type="term" value="F:ATP binding"/>
    <property type="evidence" value="ECO:0007669"/>
    <property type="project" value="UniProtKB-KW"/>
</dbReference>
<keyword evidence="9" id="KW-0472">Membrane</keyword>
<dbReference type="OrthoDB" id="9806285at2"/>
<protein>
    <submittedName>
        <fullName evidence="12">Peptide/nickel transport system ATP-binding protein</fullName>
    </submittedName>
</protein>
<dbReference type="Pfam" id="PF08352">
    <property type="entry name" value="oligo_HPY"/>
    <property type="match status" value="2"/>
</dbReference>
<dbReference type="SMART" id="SM00382">
    <property type="entry name" value="AAA"/>
    <property type="match status" value="2"/>
</dbReference>
<dbReference type="SUPFAM" id="SSF52540">
    <property type="entry name" value="P-loop containing nucleoside triphosphate hydrolases"/>
    <property type="match status" value="2"/>
</dbReference>
<dbReference type="PANTHER" id="PTHR43297">
    <property type="entry name" value="OLIGOPEPTIDE TRANSPORT ATP-BINDING PROTEIN APPD"/>
    <property type="match status" value="1"/>
</dbReference>
<dbReference type="Gene3D" id="3.40.50.300">
    <property type="entry name" value="P-loop containing nucleotide triphosphate hydrolases"/>
    <property type="match status" value="2"/>
</dbReference>
<dbReference type="AlphaFoldDB" id="A0A1I5H0X4"/>
<dbReference type="InterPro" id="IPR003593">
    <property type="entry name" value="AAA+_ATPase"/>
</dbReference>
<dbReference type="InterPro" id="IPR050388">
    <property type="entry name" value="ABC_Ni/Peptide_Import"/>
</dbReference>
<feature type="region of interest" description="Disordered" evidence="10">
    <location>
        <begin position="280"/>
        <end position="300"/>
    </location>
</feature>
<dbReference type="PANTHER" id="PTHR43297:SF14">
    <property type="entry name" value="ATPASE AAA-TYPE CORE DOMAIN-CONTAINING PROTEIN"/>
    <property type="match status" value="1"/>
</dbReference>
<gene>
    <name evidence="12" type="ORF">SAMN04489757_12458</name>
</gene>
<evidence type="ECO:0000256" key="2">
    <source>
        <dbReference type="ARBA" id="ARBA00005417"/>
    </source>
</evidence>
<name>A0A1I5H0X4_9FIRM</name>
<evidence type="ECO:0000256" key="7">
    <source>
        <dbReference type="ARBA" id="ARBA00022840"/>
    </source>
</evidence>
<evidence type="ECO:0000259" key="11">
    <source>
        <dbReference type="PROSITE" id="PS50893"/>
    </source>
</evidence>
<dbReference type="Pfam" id="PF00005">
    <property type="entry name" value="ABC_tran"/>
    <property type="match status" value="2"/>
</dbReference>
<dbReference type="GO" id="GO:0005886">
    <property type="term" value="C:plasma membrane"/>
    <property type="evidence" value="ECO:0007669"/>
    <property type="project" value="UniProtKB-SubCell"/>
</dbReference>
<keyword evidence="5" id="KW-0997">Cell inner membrane</keyword>